<feature type="transmembrane region" description="Helical" evidence="5">
    <location>
        <begin position="28"/>
        <end position="47"/>
    </location>
</feature>
<feature type="transmembrane region" description="Helical" evidence="5">
    <location>
        <begin position="156"/>
        <end position="174"/>
    </location>
</feature>
<evidence type="ECO:0000256" key="1">
    <source>
        <dbReference type="ARBA" id="ARBA00004141"/>
    </source>
</evidence>
<keyword evidence="3 5" id="KW-1133">Transmembrane helix</keyword>
<accession>A0A4U6QAG3</accession>
<keyword evidence="7" id="KW-1185">Reference proteome</keyword>
<sequence>MGREMLRALVASCHPVPTAAVTGLSAGLALLAGLPALTAVLVVLAVLTGQLAIGWSNDAIDARRDQVAGRTDKPVARGALGIRTVGLAAAAATVGCLVFSLLLGPAGAVASLAILVSGLVYNAGAKATALSVVPYLVAFGALPAVATLSADPPRWPPGWAMVAGAVLGASAHLANVLPDLADDAATGVRGLPHRLGARGTAIACPVLLFAGSIVVLFGPVWDGAASTTWWRWLLLVALAAVAGAAAVLGSRRPAGRALFLLVLVVAAADLVLFALSGVSRL</sequence>
<dbReference type="GO" id="GO:0016020">
    <property type="term" value="C:membrane"/>
    <property type="evidence" value="ECO:0007669"/>
    <property type="project" value="UniProtKB-SubCell"/>
</dbReference>
<proteinExistence type="predicted"/>
<dbReference type="InterPro" id="IPR000537">
    <property type="entry name" value="UbiA_prenyltransferase"/>
</dbReference>
<dbReference type="OrthoDB" id="3212588at2"/>
<evidence type="ECO:0000256" key="3">
    <source>
        <dbReference type="ARBA" id="ARBA00022989"/>
    </source>
</evidence>
<keyword evidence="2 5" id="KW-0812">Transmembrane</keyword>
<evidence type="ECO:0000313" key="7">
    <source>
        <dbReference type="Proteomes" id="UP000306985"/>
    </source>
</evidence>
<feature type="transmembrane region" description="Helical" evidence="5">
    <location>
        <begin position="195"/>
        <end position="217"/>
    </location>
</feature>
<evidence type="ECO:0000256" key="2">
    <source>
        <dbReference type="ARBA" id="ARBA00022692"/>
    </source>
</evidence>
<dbReference type="GO" id="GO:0016765">
    <property type="term" value="F:transferase activity, transferring alkyl or aryl (other than methyl) groups"/>
    <property type="evidence" value="ECO:0007669"/>
    <property type="project" value="InterPro"/>
</dbReference>
<keyword evidence="4 5" id="KW-0472">Membrane</keyword>
<evidence type="ECO:0000256" key="5">
    <source>
        <dbReference type="SAM" id="Phobius"/>
    </source>
</evidence>
<dbReference type="EMBL" id="SZZH01000006">
    <property type="protein sequence ID" value="TKV56899.1"/>
    <property type="molecule type" value="Genomic_DNA"/>
</dbReference>
<gene>
    <name evidence="6" type="ORF">FDO65_18845</name>
</gene>
<evidence type="ECO:0000313" key="6">
    <source>
        <dbReference type="EMBL" id="TKV56899.1"/>
    </source>
</evidence>
<reference evidence="6 7" key="1">
    <citation type="submission" date="2019-05" db="EMBL/GenBank/DDBJ databases">
        <title>Nakamurella sp. N5BH11, whole genome shotgun sequence.</title>
        <authorList>
            <person name="Tuo L."/>
        </authorList>
    </citation>
    <scope>NUCLEOTIDE SEQUENCE [LARGE SCALE GENOMIC DNA]</scope>
    <source>
        <strain evidence="6 7">N5BH11</strain>
    </source>
</reference>
<dbReference type="Gene3D" id="1.10.357.140">
    <property type="entry name" value="UbiA prenyltransferase"/>
    <property type="match status" value="1"/>
</dbReference>
<dbReference type="AlphaFoldDB" id="A0A4U6QAG3"/>
<comment type="subcellular location">
    <subcellularLocation>
        <location evidence="1">Membrane</location>
        <topology evidence="1">Multi-pass membrane protein</topology>
    </subcellularLocation>
</comment>
<comment type="caution">
    <text evidence="6">The sequence shown here is derived from an EMBL/GenBank/DDBJ whole genome shotgun (WGS) entry which is preliminary data.</text>
</comment>
<name>A0A4U6QAG3_9ACTN</name>
<protein>
    <recommendedName>
        <fullName evidence="8">Ubiquinone biosynthesis protein UbiA</fullName>
    </recommendedName>
</protein>
<dbReference type="Pfam" id="PF01040">
    <property type="entry name" value="UbiA"/>
    <property type="match status" value="1"/>
</dbReference>
<dbReference type="Proteomes" id="UP000306985">
    <property type="component" value="Unassembled WGS sequence"/>
</dbReference>
<dbReference type="InterPro" id="IPR044878">
    <property type="entry name" value="UbiA_sf"/>
</dbReference>
<feature type="transmembrane region" description="Helical" evidence="5">
    <location>
        <begin position="132"/>
        <end position="150"/>
    </location>
</feature>
<feature type="transmembrane region" description="Helical" evidence="5">
    <location>
        <begin position="229"/>
        <end position="250"/>
    </location>
</feature>
<organism evidence="6 7">
    <name type="scientific">Nakamurella flava</name>
    <dbReference type="NCBI Taxonomy" id="2576308"/>
    <lineage>
        <taxon>Bacteria</taxon>
        <taxon>Bacillati</taxon>
        <taxon>Actinomycetota</taxon>
        <taxon>Actinomycetes</taxon>
        <taxon>Nakamurellales</taxon>
        <taxon>Nakamurellaceae</taxon>
        <taxon>Nakamurella</taxon>
    </lineage>
</organism>
<feature type="transmembrane region" description="Helical" evidence="5">
    <location>
        <begin position="108"/>
        <end position="125"/>
    </location>
</feature>
<evidence type="ECO:0000256" key="4">
    <source>
        <dbReference type="ARBA" id="ARBA00023136"/>
    </source>
</evidence>
<evidence type="ECO:0008006" key="8">
    <source>
        <dbReference type="Google" id="ProtNLM"/>
    </source>
</evidence>
<feature type="transmembrane region" description="Helical" evidence="5">
    <location>
        <begin position="257"/>
        <end position="278"/>
    </location>
</feature>